<organism evidence="3 4">
    <name type="scientific">Trypanosoma rangeli</name>
    <dbReference type="NCBI Taxonomy" id="5698"/>
    <lineage>
        <taxon>Eukaryota</taxon>
        <taxon>Discoba</taxon>
        <taxon>Euglenozoa</taxon>
        <taxon>Kinetoplastea</taxon>
        <taxon>Metakinetoplastina</taxon>
        <taxon>Trypanosomatida</taxon>
        <taxon>Trypanosomatidae</taxon>
        <taxon>Trypanosoma</taxon>
        <taxon>Herpetosoma</taxon>
    </lineage>
</organism>
<dbReference type="VEuPathDB" id="TriTrypDB:TRSC58_02952"/>
<accession>A0A3S5IS95</accession>
<dbReference type="AlphaFoldDB" id="A0A3S5IS95"/>
<proteinExistence type="predicted"/>
<dbReference type="PROSITE" id="PS50053">
    <property type="entry name" value="UBIQUITIN_2"/>
    <property type="match status" value="1"/>
</dbReference>
<evidence type="ECO:0000259" key="2">
    <source>
        <dbReference type="PROSITE" id="PS50053"/>
    </source>
</evidence>
<dbReference type="OMA" id="THKVERI"/>
<dbReference type="FunFam" id="3.10.20.90:FF:000306">
    <property type="entry name" value="Putative ubiquitin-like protein"/>
    <property type="match status" value="1"/>
</dbReference>
<dbReference type="GeneID" id="40325641"/>
<dbReference type="SUPFAM" id="SSF54236">
    <property type="entry name" value="Ubiquitin-like"/>
    <property type="match status" value="1"/>
</dbReference>
<sequence length="111" mass="12314">MLIKVKTVSNKVIEVVSLNEDNTIAELKEKLEESEGIPGKMIRLVHQGKQLEDEKRINDYPIAAGATLHMVVALRAGMGAGVGFQLPPGRKESEEAWRNLQNGVPRRERGQ</sequence>
<dbReference type="SMART" id="SM00213">
    <property type="entry name" value="UBQ"/>
    <property type="match status" value="1"/>
</dbReference>
<dbReference type="Pfam" id="PF00240">
    <property type="entry name" value="ubiquitin"/>
    <property type="match status" value="1"/>
</dbReference>
<evidence type="ECO:0000313" key="4">
    <source>
        <dbReference type="Proteomes" id="UP000283634"/>
    </source>
</evidence>
<evidence type="ECO:0000256" key="1">
    <source>
        <dbReference type="SAM" id="MobiDB-lite"/>
    </source>
</evidence>
<gene>
    <name evidence="3" type="ORF">TraAM80_01708</name>
</gene>
<protein>
    <submittedName>
        <fullName evidence="3">Ubiquitin</fullName>
    </submittedName>
</protein>
<dbReference type="InterPro" id="IPR000626">
    <property type="entry name" value="Ubiquitin-like_dom"/>
</dbReference>
<keyword evidence="4" id="KW-1185">Reference proteome</keyword>
<name>A0A3S5IS95_TRYRA</name>
<reference evidence="3 4" key="1">
    <citation type="journal article" date="2018" name="BMC Genomics">
        <title>Genomic comparison of Trypanosoma conorhini and Trypanosoma rangeli to Trypanosoma cruzi strains of high and low virulence.</title>
        <authorList>
            <person name="Bradwell K.R."/>
            <person name="Koparde V.N."/>
            <person name="Matveyev A.V."/>
            <person name="Serrano M.G."/>
            <person name="Alves J.M."/>
            <person name="Parikh H."/>
            <person name="Huang B."/>
            <person name="Lee V."/>
            <person name="Espinosa-Alvarez O."/>
            <person name="Ortiz P.A."/>
            <person name="Costa-Martins A.G."/>
            <person name="Teixeira M.M."/>
            <person name="Buck G.A."/>
        </authorList>
    </citation>
    <scope>NUCLEOTIDE SEQUENCE [LARGE SCALE GENOMIC DNA]</scope>
    <source>
        <strain evidence="3 4">AM80</strain>
    </source>
</reference>
<dbReference type="InterPro" id="IPR029071">
    <property type="entry name" value="Ubiquitin-like_domsf"/>
</dbReference>
<feature type="domain" description="Ubiquitin-like" evidence="2">
    <location>
        <begin position="1"/>
        <end position="77"/>
    </location>
</feature>
<dbReference type="PRINTS" id="PR00348">
    <property type="entry name" value="UBIQUITIN"/>
</dbReference>
<feature type="region of interest" description="Disordered" evidence="1">
    <location>
        <begin position="86"/>
        <end position="111"/>
    </location>
</feature>
<dbReference type="RefSeq" id="XP_029241505.1">
    <property type="nucleotide sequence ID" value="XM_029378740.1"/>
</dbReference>
<dbReference type="Proteomes" id="UP000283634">
    <property type="component" value="Unassembled WGS sequence"/>
</dbReference>
<dbReference type="PANTHER" id="PTHR10666">
    <property type="entry name" value="UBIQUITIN"/>
    <property type="match status" value="1"/>
</dbReference>
<dbReference type="InterPro" id="IPR050158">
    <property type="entry name" value="Ubiquitin_ubiquitin-like"/>
</dbReference>
<dbReference type="Gene3D" id="3.10.20.90">
    <property type="entry name" value="Phosphatidylinositol 3-kinase Catalytic Subunit, Chain A, domain 1"/>
    <property type="match status" value="1"/>
</dbReference>
<dbReference type="EMBL" id="MKGL01000033">
    <property type="protein sequence ID" value="RNF10348.1"/>
    <property type="molecule type" value="Genomic_DNA"/>
</dbReference>
<evidence type="ECO:0000313" key="3">
    <source>
        <dbReference type="EMBL" id="RNF10348.1"/>
    </source>
</evidence>
<dbReference type="OrthoDB" id="419317at2759"/>
<dbReference type="InterPro" id="IPR019956">
    <property type="entry name" value="Ubiquitin_dom"/>
</dbReference>
<comment type="caution">
    <text evidence="3">The sequence shown here is derived from an EMBL/GenBank/DDBJ whole genome shotgun (WGS) entry which is preliminary data.</text>
</comment>